<dbReference type="Proteomes" id="UP000002881">
    <property type="component" value="Chromosome"/>
</dbReference>
<evidence type="ECO:0000313" key="1">
    <source>
        <dbReference type="EMBL" id="AFK06866.1"/>
    </source>
</evidence>
<dbReference type="GeneID" id="87106985"/>
<evidence type="ECO:0008006" key="3">
    <source>
        <dbReference type="Google" id="ProtNLM"/>
    </source>
</evidence>
<gene>
    <name evidence="1" type="ORF">Theba_1168</name>
</gene>
<accession>I2F4L3</accession>
<dbReference type="EMBL" id="CP003532">
    <property type="protein sequence ID" value="AFK06866.1"/>
    <property type="molecule type" value="Genomic_DNA"/>
</dbReference>
<sequence length="341" mass="39876">MQSKTLHGVSILTARNFAQSPSWKCIFDWEDEISNLLFLPLEELTKPRKFSRLLCDPKTFKYALPIVKRIINGCRGKIGIVYLMAPENIRFVLKSKLKLVPIFIDTPTSSYNSLRRLCKVFPFYYVSSYETFEHLSLYHDNVRFLPFSVPETWKLNRIPEKQLDVLQIGRKNPLLHKWMLRMASENGIEYVYQRIEDGVLNYWSTKDGLIGDFRDRRKFAHLLGKARVSLVSSGGIDGSRKGFDINPVTVRFFESAVNYCYMIGRYPPESKDFEYTRMSEIVIRVDDERSFRKQLIKCLDKPFNLKEKYDSIIDSNSTRCIASIIKRDLENYLEKPGLVTN</sequence>
<organism evidence="1 2">
    <name type="scientific">Mesotoga prima MesG1.Ag.4.2</name>
    <dbReference type="NCBI Taxonomy" id="660470"/>
    <lineage>
        <taxon>Bacteria</taxon>
        <taxon>Thermotogati</taxon>
        <taxon>Thermotogota</taxon>
        <taxon>Thermotogae</taxon>
        <taxon>Kosmotogales</taxon>
        <taxon>Kosmotogaceae</taxon>
        <taxon>Mesotoga</taxon>
    </lineage>
</organism>
<dbReference type="eggNOG" id="ENOG5032XVF">
    <property type="taxonomic scope" value="Bacteria"/>
</dbReference>
<dbReference type="RefSeq" id="WP_014730855.1">
    <property type="nucleotide sequence ID" value="NC_017934.1"/>
</dbReference>
<dbReference type="STRING" id="660470.Theba_1168"/>
<dbReference type="KEGG" id="mpg:Theba_1168"/>
<name>I2F4L3_9BACT</name>
<keyword evidence="2" id="KW-1185">Reference proteome</keyword>
<dbReference type="AlphaFoldDB" id="I2F4L3"/>
<protein>
    <recommendedName>
        <fullName evidence="3">DUF3880 domain-containing protein</fullName>
    </recommendedName>
</protein>
<reference evidence="1 2" key="1">
    <citation type="journal article" date="2012" name="Genome Biol. Evol.">
        <title>Genome Sequence of the Mesophilic Thermotogales Bacterium Mesotoga prima MesG1.Ag.4.2 Reveals the Largest Thermotogales Genome To Date.</title>
        <authorList>
            <person name="Zhaxybayeva O."/>
            <person name="Swithers K.S."/>
            <person name="Foght J."/>
            <person name="Green A.G."/>
            <person name="Bruce D."/>
            <person name="Detter C."/>
            <person name="Han S."/>
            <person name="Teshima H."/>
            <person name="Han J."/>
            <person name="Woyke T."/>
            <person name="Pitluck S."/>
            <person name="Nolan M."/>
            <person name="Ivanova N."/>
            <person name="Pati A."/>
            <person name="Land M.L."/>
            <person name="Dlutek M."/>
            <person name="Doolittle W.F."/>
            <person name="Noll K.M."/>
            <person name="Nesbo C.L."/>
        </authorList>
    </citation>
    <scope>NUCLEOTIDE SEQUENCE [LARGE SCALE GENOMIC DNA]</scope>
    <source>
        <strain evidence="2">mesG1.Ag.4.2</strain>
    </source>
</reference>
<dbReference type="HOGENOM" id="CLU_846372_0_0_0"/>
<evidence type="ECO:0000313" key="2">
    <source>
        <dbReference type="Proteomes" id="UP000002881"/>
    </source>
</evidence>
<proteinExistence type="predicted"/>